<sequence length="192" mass="20173">MKLTAKLAMPLVAAVVSVGASAGSLDLTGGYGKTSTYSTSSDGVGVDITATRYGRSASITKNRRGLGVNGGVRHFQSIGRETMTFSFTDAVSLKNIAFDKRTWHDWTGPDKVSYTDSNGLSLLLSGDATDGLFNIGANGIEWFTIASAGYWTSTFVSSIEYGQYAVPVPASAWLLGSALIGLGGLGRAKRRQ</sequence>
<name>A0ABM9AD14_9GAMM</name>
<keyword evidence="1" id="KW-0812">Transmembrane</keyword>
<dbReference type="NCBIfam" id="TIGR03370">
    <property type="entry name" value="VPLPA-CTERM"/>
    <property type="match status" value="1"/>
</dbReference>
<keyword evidence="4" id="KW-1185">Reference proteome</keyword>
<gene>
    <name evidence="3" type="ORF">SIN8267_00991</name>
</gene>
<protein>
    <recommendedName>
        <fullName evidence="5">VPLPA-CTERM sorting domain-containing protein</fullName>
    </recommendedName>
</protein>
<dbReference type="Proteomes" id="UP000838100">
    <property type="component" value="Unassembled WGS sequence"/>
</dbReference>
<accession>A0ABM9AD14</accession>
<organism evidence="3 4">
    <name type="scientific">Sinobacterium norvegicum</name>
    <dbReference type="NCBI Taxonomy" id="1641715"/>
    <lineage>
        <taxon>Bacteria</taxon>
        <taxon>Pseudomonadati</taxon>
        <taxon>Pseudomonadota</taxon>
        <taxon>Gammaproteobacteria</taxon>
        <taxon>Cellvibrionales</taxon>
        <taxon>Spongiibacteraceae</taxon>
        <taxon>Sinobacterium</taxon>
    </lineage>
</organism>
<reference evidence="3" key="1">
    <citation type="submission" date="2021-12" db="EMBL/GenBank/DDBJ databases">
        <authorList>
            <person name="Rodrigo-Torres L."/>
            <person name="Arahal R. D."/>
            <person name="Lucena T."/>
        </authorList>
    </citation>
    <scope>NUCLEOTIDE SEQUENCE</scope>
    <source>
        <strain evidence="3">CECT 8267</strain>
    </source>
</reference>
<keyword evidence="2" id="KW-0732">Signal</keyword>
<feature type="signal peptide" evidence="2">
    <location>
        <begin position="1"/>
        <end position="22"/>
    </location>
</feature>
<evidence type="ECO:0000256" key="1">
    <source>
        <dbReference type="SAM" id="Phobius"/>
    </source>
</evidence>
<keyword evidence="1" id="KW-1133">Transmembrane helix</keyword>
<comment type="caution">
    <text evidence="3">The sequence shown here is derived from an EMBL/GenBank/DDBJ whole genome shotgun (WGS) entry which is preliminary data.</text>
</comment>
<evidence type="ECO:0000256" key="2">
    <source>
        <dbReference type="SAM" id="SignalP"/>
    </source>
</evidence>
<keyword evidence="1" id="KW-0472">Membrane</keyword>
<dbReference type="RefSeq" id="WP_237443557.1">
    <property type="nucleotide sequence ID" value="NZ_CAKLPX010000001.1"/>
</dbReference>
<feature type="transmembrane region" description="Helical" evidence="1">
    <location>
        <begin position="164"/>
        <end position="185"/>
    </location>
</feature>
<evidence type="ECO:0000313" key="4">
    <source>
        <dbReference type="Proteomes" id="UP000838100"/>
    </source>
</evidence>
<feature type="chain" id="PRO_5047161474" description="VPLPA-CTERM sorting domain-containing protein" evidence="2">
    <location>
        <begin position="23"/>
        <end position="192"/>
    </location>
</feature>
<dbReference type="EMBL" id="CAKLPX010000001">
    <property type="protein sequence ID" value="CAH0990891.1"/>
    <property type="molecule type" value="Genomic_DNA"/>
</dbReference>
<evidence type="ECO:0000313" key="3">
    <source>
        <dbReference type="EMBL" id="CAH0990891.1"/>
    </source>
</evidence>
<dbReference type="InterPro" id="IPR022472">
    <property type="entry name" value="VPLPA-CTERM"/>
</dbReference>
<evidence type="ECO:0008006" key="5">
    <source>
        <dbReference type="Google" id="ProtNLM"/>
    </source>
</evidence>
<proteinExistence type="predicted"/>